<evidence type="ECO:0000313" key="5">
    <source>
        <dbReference type="EMBL" id="KAK4465427.1"/>
    </source>
</evidence>
<dbReference type="AlphaFoldDB" id="A0AAV9I0Y7"/>
<dbReference type="EMBL" id="MU864939">
    <property type="protein sequence ID" value="KAK4465427.1"/>
    <property type="molecule type" value="Genomic_DNA"/>
</dbReference>
<dbReference type="PANTHER" id="PTHR43695">
    <property type="entry name" value="PUTATIVE (AFU_ORTHOLOGUE AFUA_2G17250)-RELATED"/>
    <property type="match status" value="1"/>
</dbReference>
<dbReference type="Gene3D" id="3.40.50.1110">
    <property type="entry name" value="SGNH hydrolase"/>
    <property type="match status" value="1"/>
</dbReference>
<evidence type="ECO:0000256" key="3">
    <source>
        <dbReference type="SAM" id="MobiDB-lite"/>
    </source>
</evidence>
<dbReference type="SUPFAM" id="SSF52266">
    <property type="entry name" value="SGNH hydrolase"/>
    <property type="match status" value="1"/>
</dbReference>
<proteinExistence type="inferred from homology"/>
<comment type="similarity">
    <text evidence="1">Belongs to the 'GDSL' lipolytic enzyme family.</text>
</comment>
<organism evidence="5 6">
    <name type="scientific">Cladorrhinum samala</name>
    <dbReference type="NCBI Taxonomy" id="585594"/>
    <lineage>
        <taxon>Eukaryota</taxon>
        <taxon>Fungi</taxon>
        <taxon>Dikarya</taxon>
        <taxon>Ascomycota</taxon>
        <taxon>Pezizomycotina</taxon>
        <taxon>Sordariomycetes</taxon>
        <taxon>Sordariomycetidae</taxon>
        <taxon>Sordariales</taxon>
        <taxon>Podosporaceae</taxon>
        <taxon>Cladorrhinum</taxon>
    </lineage>
</organism>
<evidence type="ECO:0000256" key="1">
    <source>
        <dbReference type="ARBA" id="ARBA00008668"/>
    </source>
</evidence>
<evidence type="ECO:0000256" key="2">
    <source>
        <dbReference type="ARBA" id="ARBA00022801"/>
    </source>
</evidence>
<protein>
    <submittedName>
        <fullName evidence="5">SGNH hydrolase-type esterase domain-containing protein</fullName>
    </submittedName>
</protein>
<evidence type="ECO:0000313" key="6">
    <source>
        <dbReference type="Proteomes" id="UP001321749"/>
    </source>
</evidence>
<dbReference type="GO" id="GO:0016787">
    <property type="term" value="F:hydrolase activity"/>
    <property type="evidence" value="ECO:0007669"/>
    <property type="project" value="UniProtKB-KW"/>
</dbReference>
<gene>
    <name evidence="5" type="ORF">QBC42DRAFT_218532</name>
</gene>
<evidence type="ECO:0000256" key="4">
    <source>
        <dbReference type="SAM" id="SignalP"/>
    </source>
</evidence>
<feature type="signal peptide" evidence="4">
    <location>
        <begin position="1"/>
        <end position="19"/>
    </location>
</feature>
<dbReference type="PANTHER" id="PTHR43695:SF1">
    <property type="entry name" value="RHAMNOGALACTURONAN ACETYLESTERASE"/>
    <property type="match status" value="1"/>
</dbReference>
<dbReference type="Proteomes" id="UP001321749">
    <property type="component" value="Unassembled WGS sequence"/>
</dbReference>
<dbReference type="InterPro" id="IPR001087">
    <property type="entry name" value="GDSL"/>
</dbReference>
<accession>A0AAV9I0Y7</accession>
<feature type="chain" id="PRO_5043765418" evidence="4">
    <location>
        <begin position="20"/>
        <end position="265"/>
    </location>
</feature>
<dbReference type="InterPro" id="IPR037459">
    <property type="entry name" value="RhgT-like"/>
</dbReference>
<feature type="region of interest" description="Disordered" evidence="3">
    <location>
        <begin position="103"/>
        <end position="123"/>
    </location>
</feature>
<comment type="caution">
    <text evidence="5">The sequence shown here is derived from an EMBL/GenBank/DDBJ whole genome shotgun (WGS) entry which is preliminary data.</text>
</comment>
<keyword evidence="6" id="KW-1185">Reference proteome</keyword>
<keyword evidence="2 5" id="KW-0378">Hydrolase</keyword>
<sequence length="265" mass="28211">MQLQIALSLALAALSPVAANPVAPRQSSPKVYLAGDSTMAKTNAPLMGWGEYLSKYLTIPVVNKAISGRSARSFTNEGRFTEIEKLLVANDIVVIAFGHNDGGSPNSASDNGRSDCPGTGSEVCKSGKTGETVYTFNYYMEQAARKFIAKGAKVVISSQTTKNLWQNGQWSGGAAPPRFVEYARNAAKNVGGSSVSFVDHYQSVVRTYAKLGSAAVNAFYPQDYTHTSLAGADVVAQAFVQAVSRDLNGTTALKPYLKNPVPTVW</sequence>
<keyword evidence="4" id="KW-0732">Signal</keyword>
<reference evidence="5" key="2">
    <citation type="submission" date="2023-06" db="EMBL/GenBank/DDBJ databases">
        <authorList>
            <consortium name="Lawrence Berkeley National Laboratory"/>
            <person name="Mondo S.J."/>
            <person name="Hensen N."/>
            <person name="Bonometti L."/>
            <person name="Westerberg I."/>
            <person name="Brannstrom I.O."/>
            <person name="Guillou S."/>
            <person name="Cros-Aarteil S."/>
            <person name="Calhoun S."/>
            <person name="Haridas S."/>
            <person name="Kuo A."/>
            <person name="Pangilinan J."/>
            <person name="Riley R."/>
            <person name="Labutti K."/>
            <person name="Andreopoulos B."/>
            <person name="Lipzen A."/>
            <person name="Chen C."/>
            <person name="Yanf M."/>
            <person name="Daum C."/>
            <person name="Ng V."/>
            <person name="Clum A."/>
            <person name="Steindorff A."/>
            <person name="Ohm R."/>
            <person name="Martin F."/>
            <person name="Silar P."/>
            <person name="Natvig D."/>
            <person name="Lalanne C."/>
            <person name="Gautier V."/>
            <person name="Ament-Velasquez S.L."/>
            <person name="Kruys A."/>
            <person name="Hutchinson M.I."/>
            <person name="Powell A.J."/>
            <person name="Barry K."/>
            <person name="Miller A.N."/>
            <person name="Grigoriev I.V."/>
            <person name="Debuchy R."/>
            <person name="Gladieux P."/>
            <person name="Thoren M.H."/>
            <person name="Johannesson H."/>
        </authorList>
    </citation>
    <scope>NUCLEOTIDE SEQUENCE</scope>
    <source>
        <strain evidence="5">PSN324</strain>
    </source>
</reference>
<name>A0AAV9I0Y7_9PEZI</name>
<dbReference type="InterPro" id="IPR036514">
    <property type="entry name" value="SGNH_hydro_sf"/>
</dbReference>
<dbReference type="Pfam" id="PF00657">
    <property type="entry name" value="Lipase_GDSL"/>
    <property type="match status" value="1"/>
</dbReference>
<reference evidence="5" key="1">
    <citation type="journal article" date="2023" name="Mol. Phylogenet. Evol.">
        <title>Genome-scale phylogeny and comparative genomics of the fungal order Sordariales.</title>
        <authorList>
            <person name="Hensen N."/>
            <person name="Bonometti L."/>
            <person name="Westerberg I."/>
            <person name="Brannstrom I.O."/>
            <person name="Guillou S."/>
            <person name="Cros-Aarteil S."/>
            <person name="Calhoun S."/>
            <person name="Haridas S."/>
            <person name="Kuo A."/>
            <person name="Mondo S."/>
            <person name="Pangilinan J."/>
            <person name="Riley R."/>
            <person name="LaButti K."/>
            <person name="Andreopoulos B."/>
            <person name="Lipzen A."/>
            <person name="Chen C."/>
            <person name="Yan M."/>
            <person name="Daum C."/>
            <person name="Ng V."/>
            <person name="Clum A."/>
            <person name="Steindorff A."/>
            <person name="Ohm R.A."/>
            <person name="Martin F."/>
            <person name="Silar P."/>
            <person name="Natvig D.O."/>
            <person name="Lalanne C."/>
            <person name="Gautier V."/>
            <person name="Ament-Velasquez S.L."/>
            <person name="Kruys A."/>
            <person name="Hutchinson M.I."/>
            <person name="Powell A.J."/>
            <person name="Barry K."/>
            <person name="Miller A.N."/>
            <person name="Grigoriev I.V."/>
            <person name="Debuchy R."/>
            <person name="Gladieux P."/>
            <person name="Hiltunen Thoren M."/>
            <person name="Johannesson H."/>
        </authorList>
    </citation>
    <scope>NUCLEOTIDE SEQUENCE</scope>
    <source>
        <strain evidence="5">PSN324</strain>
    </source>
</reference>